<evidence type="ECO:0000313" key="4">
    <source>
        <dbReference type="Proteomes" id="UP000307841"/>
    </source>
</evidence>
<dbReference type="PANTHER" id="PTHR43283:SF7">
    <property type="entry name" value="BETA-LACTAMASE-RELATED DOMAIN-CONTAINING PROTEIN"/>
    <property type="match status" value="1"/>
</dbReference>
<protein>
    <submittedName>
        <fullName evidence="3">Serine hydrolase</fullName>
    </submittedName>
</protein>
<evidence type="ECO:0000256" key="1">
    <source>
        <dbReference type="SAM" id="MobiDB-lite"/>
    </source>
</evidence>
<dbReference type="PANTHER" id="PTHR43283">
    <property type="entry name" value="BETA-LACTAMASE-RELATED"/>
    <property type="match status" value="1"/>
</dbReference>
<sequence>MAGRHGRTPDGGQSRPGGGGEAPDPAQAIYRIYKTLHPTIHVRSRELSLTMKANGKTTAIFPFTKPEDQGLDPNRLEKWQKRLRKEKVTSCLIIKNGHCVFEYYKNKKIESKPQKIHSVTKSIVSALVGICFDQKLIPSLDTPILDFFPKFAELEQDSRKRSITVNHLLTMTPGYHWPEFGEWDGFSHMFYAPNWVRFVLERKLECDPGTRMNYNTGATHLLTAIVQRVSGMKASEFADKHLFKPLGITEYIWHEDPQGINNGGSGMMMHTLDLAKFGIMYLNQGRYGKKQIVSKEWVSNSMTPQFMTYENIGHYARHWWVGQLDREQPLEGANMCYFALGYGGQFIIVLPAHQMVAVITSELYESSLLPLSLFREHIVPALLRGGIGSSEPV</sequence>
<dbReference type="InterPro" id="IPR001466">
    <property type="entry name" value="Beta-lactam-related"/>
</dbReference>
<feature type="domain" description="Beta-lactamase-related" evidence="2">
    <location>
        <begin position="115"/>
        <end position="361"/>
    </location>
</feature>
<evidence type="ECO:0000313" key="3">
    <source>
        <dbReference type="EMBL" id="TKI55095.1"/>
    </source>
</evidence>
<feature type="region of interest" description="Disordered" evidence="1">
    <location>
        <begin position="1"/>
        <end position="24"/>
    </location>
</feature>
<reference evidence="3 4" key="1">
    <citation type="submission" date="2019-04" db="EMBL/GenBank/DDBJ databases">
        <title>Whole genome sequencing of Brevibacillus sp. TGS2-1.</title>
        <authorList>
            <person name="Choi A."/>
        </authorList>
    </citation>
    <scope>NUCLEOTIDE SEQUENCE [LARGE SCALE GENOMIC DNA]</scope>
    <source>
        <strain evidence="3 4">TGS2-1</strain>
    </source>
</reference>
<evidence type="ECO:0000259" key="2">
    <source>
        <dbReference type="Pfam" id="PF00144"/>
    </source>
</evidence>
<keyword evidence="4" id="KW-1185">Reference proteome</keyword>
<dbReference type="AlphaFoldDB" id="A0A4U2Y4W1"/>
<dbReference type="InterPro" id="IPR012338">
    <property type="entry name" value="Beta-lactam/transpept-like"/>
</dbReference>
<dbReference type="InterPro" id="IPR050789">
    <property type="entry name" value="Diverse_Enzym_Activities"/>
</dbReference>
<dbReference type="Gene3D" id="3.40.710.10">
    <property type="entry name" value="DD-peptidase/beta-lactamase superfamily"/>
    <property type="match status" value="1"/>
</dbReference>
<gene>
    <name evidence="3" type="ORF">E8L90_06275</name>
</gene>
<dbReference type="GO" id="GO:0016787">
    <property type="term" value="F:hydrolase activity"/>
    <property type="evidence" value="ECO:0007669"/>
    <property type="project" value="UniProtKB-KW"/>
</dbReference>
<proteinExistence type="predicted"/>
<dbReference type="SUPFAM" id="SSF56601">
    <property type="entry name" value="beta-lactamase/transpeptidase-like"/>
    <property type="match status" value="1"/>
</dbReference>
<keyword evidence="3" id="KW-0378">Hydrolase</keyword>
<accession>A0A4U2Y4W1</accession>
<dbReference type="Proteomes" id="UP000307841">
    <property type="component" value="Unassembled WGS sequence"/>
</dbReference>
<name>A0A4U2Y4W1_9BACL</name>
<dbReference type="EMBL" id="SZNK01000001">
    <property type="protein sequence ID" value="TKI55095.1"/>
    <property type="molecule type" value="Genomic_DNA"/>
</dbReference>
<comment type="caution">
    <text evidence="3">The sequence shown here is derived from an EMBL/GenBank/DDBJ whole genome shotgun (WGS) entry which is preliminary data.</text>
</comment>
<organism evidence="3 4">
    <name type="scientific">Brevibacillus antibioticus</name>
    <dbReference type="NCBI Taxonomy" id="2570228"/>
    <lineage>
        <taxon>Bacteria</taxon>
        <taxon>Bacillati</taxon>
        <taxon>Bacillota</taxon>
        <taxon>Bacilli</taxon>
        <taxon>Bacillales</taxon>
        <taxon>Paenibacillaceae</taxon>
        <taxon>Brevibacillus</taxon>
    </lineage>
</organism>
<dbReference type="Pfam" id="PF00144">
    <property type="entry name" value="Beta-lactamase"/>
    <property type="match status" value="1"/>
</dbReference>